<evidence type="ECO:0000256" key="5">
    <source>
        <dbReference type="PROSITE-ProRule" id="PRU00560"/>
    </source>
</evidence>
<dbReference type="Gene3D" id="3.40.50.300">
    <property type="entry name" value="P-loop containing nucleotide triphosphate hydrolases"/>
    <property type="match status" value="3"/>
</dbReference>
<feature type="binding site" evidence="5">
    <location>
        <begin position="211"/>
        <end position="218"/>
    </location>
    <ligand>
        <name>ATP</name>
        <dbReference type="ChEBI" id="CHEBI:30616"/>
    </ligand>
</feature>
<dbReference type="GO" id="GO:0005694">
    <property type="term" value="C:chromosome"/>
    <property type="evidence" value="ECO:0007669"/>
    <property type="project" value="InterPro"/>
</dbReference>
<dbReference type="GO" id="GO:0000725">
    <property type="term" value="P:recombinational repair"/>
    <property type="evidence" value="ECO:0007669"/>
    <property type="project" value="TreeGrafter"/>
</dbReference>
<dbReference type="PROSITE" id="PS51198">
    <property type="entry name" value="UVRD_HELICASE_ATP_BIND"/>
    <property type="match status" value="1"/>
</dbReference>
<dbReference type="PANTHER" id="PTHR11070">
    <property type="entry name" value="UVRD / RECB / PCRA DNA HELICASE FAMILY MEMBER"/>
    <property type="match status" value="1"/>
</dbReference>
<dbReference type="PANTHER" id="PTHR11070:SF63">
    <property type="entry name" value="DNA HELICASE IV"/>
    <property type="match status" value="1"/>
</dbReference>
<dbReference type="GO" id="GO:0005829">
    <property type="term" value="C:cytosol"/>
    <property type="evidence" value="ECO:0007669"/>
    <property type="project" value="TreeGrafter"/>
</dbReference>
<keyword evidence="1 5" id="KW-0547">Nucleotide-binding</keyword>
<dbReference type="Gene3D" id="3.30.65.10">
    <property type="entry name" value="Bacterial Topoisomerase I, domain 1"/>
    <property type="match status" value="1"/>
</dbReference>
<dbReference type="RefSeq" id="WP_223917018.1">
    <property type="nucleotide sequence ID" value="NZ_BPNG01000103.1"/>
</dbReference>
<dbReference type="Pfam" id="PF01396">
    <property type="entry name" value="Zn_ribbon_Top1"/>
    <property type="match status" value="2"/>
</dbReference>
<dbReference type="InterPro" id="IPR013498">
    <property type="entry name" value="Topo_IA_Znf"/>
</dbReference>
<proteinExistence type="predicted"/>
<dbReference type="InterPro" id="IPR027417">
    <property type="entry name" value="P-loop_NTPase"/>
</dbReference>
<feature type="domain" description="UvrD-like helicase ATP-binding" evidence="6">
    <location>
        <begin position="190"/>
        <end position="651"/>
    </location>
</feature>
<organism evidence="7 8">
    <name type="scientific">Aeromonas caviae</name>
    <name type="common">Aeromonas punctata</name>
    <dbReference type="NCBI Taxonomy" id="648"/>
    <lineage>
        <taxon>Bacteria</taxon>
        <taxon>Pseudomonadati</taxon>
        <taxon>Pseudomonadota</taxon>
        <taxon>Gammaproteobacteria</taxon>
        <taxon>Aeromonadales</taxon>
        <taxon>Aeromonadaceae</taxon>
        <taxon>Aeromonas</taxon>
    </lineage>
</organism>
<dbReference type="Pfam" id="PF00580">
    <property type="entry name" value="UvrD-helicase"/>
    <property type="match status" value="2"/>
</dbReference>
<sequence length="950" mass="108947">MNTKKRQQLKKNFIGRIFGADKICIENGKVQSTKKGVVVSSISLSECIVFAVYENGIFGGKLTIDENGRKVQIKFLKSDTDDEFLDILNTIIANNIEAYVGSSYDFFNLYALTEYPRDSRLELLSNFCGYVANAYNKQSELWKKYISSETFKKAQLLISNHPIDPGALRSKYEAIFLEKRKAFFDRVESNPLTQEQRLGVLRSNDKNMVLAAAGTGKTSVIVAKALDLIDRKLASPSEILVLAYNRDAAEELQERLADKAKKSNIDLETPPQISTFHALGRKLLRESGVPTHMSVFTEDDFKLKQWVTKWIEDYLRADTSRVYDLIELSTQPVNPFDFKSKADYERYIRDNEFRTLNNELVKGYQELQIANFLFINRVQYRYEAPYVSKRRINIGFDYKPDFHLEGTNIYIEHFGVDRNGKTRPDIDAIKYVESMKSKRALHKECETVLIETFHYEWCENTLLSGLRDKLASKGIKLNPMDPNEIFEKLNKEGHIANWSDLMKKALQAIRVERLTKELMKSRFELAKIHRPEKYSELLDALHQGYVTELNNQNAIDFDDMIIRAIQVVTQGKFKPNWKYILVDEFQDISAARMEFIQSLVEKGPDPSLTVVGDDWQSIYRFSGGKLELTTRFGEMVGSYTETKLQKTFRYNNSIANTAGQFIMENPEQFKKHIETHSKVNQPQVFLLDDKVGNQQGVYERVLEVVQKIRENDASGSVAIIARYNYLLQEAKQAISSARLSNNINFWSFHRSKGLEADYCILIGFFQGKSGFPNENRNEAIIEALLPSLDSYPHSEERRLLYVGITRARHKSYIIADPTAPSDFITELLAPKYEINIVSKTFQEQYRKIFKCPNCEDGYLRLISGKFGEFYSCSTGQGCDVGKARVCTKCRAPSIDTRDASVCNNISCRNTMKICDKCGRPMKIRDGKFGQFWGCSGYGIKDDQCKNTSRA</sequence>
<dbReference type="GO" id="GO:0043138">
    <property type="term" value="F:3'-5' DNA helicase activity"/>
    <property type="evidence" value="ECO:0007669"/>
    <property type="project" value="UniProtKB-EC"/>
</dbReference>
<evidence type="ECO:0000256" key="2">
    <source>
        <dbReference type="ARBA" id="ARBA00022801"/>
    </source>
</evidence>
<dbReference type="SUPFAM" id="SSF52540">
    <property type="entry name" value="P-loop containing nucleoside triphosphate hydrolases"/>
    <property type="match status" value="1"/>
</dbReference>
<evidence type="ECO:0000256" key="4">
    <source>
        <dbReference type="ARBA" id="ARBA00022840"/>
    </source>
</evidence>
<gene>
    <name evidence="7" type="ORF">KAM343_36930</name>
</gene>
<reference evidence="7" key="1">
    <citation type="submission" date="2021-07" db="EMBL/GenBank/DDBJ databases">
        <title>Draft genome sequence of carbapenem-resistant Aeromonas spp. in Japan.</title>
        <authorList>
            <person name="Maehana S."/>
            <person name="Suzuki M."/>
            <person name="Kitasato H."/>
        </authorList>
    </citation>
    <scope>NUCLEOTIDE SEQUENCE</scope>
    <source>
        <strain evidence="7">KAM343</strain>
    </source>
</reference>
<dbReference type="Proteomes" id="UP000886939">
    <property type="component" value="Unassembled WGS sequence"/>
</dbReference>
<dbReference type="EMBL" id="BPNI01000108">
    <property type="protein sequence ID" value="GJA42897.1"/>
    <property type="molecule type" value="Genomic_DNA"/>
</dbReference>
<keyword evidence="4 5" id="KW-0067">ATP-binding</keyword>
<dbReference type="GO" id="GO:0006265">
    <property type="term" value="P:DNA topological change"/>
    <property type="evidence" value="ECO:0007669"/>
    <property type="project" value="InterPro"/>
</dbReference>
<evidence type="ECO:0000256" key="1">
    <source>
        <dbReference type="ARBA" id="ARBA00022741"/>
    </source>
</evidence>
<dbReference type="GO" id="GO:0003916">
    <property type="term" value="F:DNA topoisomerase activity"/>
    <property type="evidence" value="ECO:0007669"/>
    <property type="project" value="InterPro"/>
</dbReference>
<evidence type="ECO:0000259" key="6">
    <source>
        <dbReference type="PROSITE" id="PS51198"/>
    </source>
</evidence>
<dbReference type="GO" id="GO:0003677">
    <property type="term" value="F:DNA binding"/>
    <property type="evidence" value="ECO:0007669"/>
    <property type="project" value="InterPro"/>
</dbReference>
<evidence type="ECO:0000313" key="8">
    <source>
        <dbReference type="Proteomes" id="UP000886939"/>
    </source>
</evidence>
<dbReference type="InterPro" id="IPR014016">
    <property type="entry name" value="UvrD-like_ATP-bd"/>
</dbReference>
<name>A0AAV4YSX3_AERCA</name>
<keyword evidence="2 5" id="KW-0378">Hydrolase</keyword>
<comment type="caution">
    <text evidence="7">The sequence shown here is derived from an EMBL/GenBank/DDBJ whole genome shotgun (WGS) entry which is preliminary data.</text>
</comment>
<accession>A0AAV4YSX3</accession>
<dbReference type="AlphaFoldDB" id="A0AAV4YSX3"/>
<dbReference type="GO" id="GO:0005524">
    <property type="term" value="F:ATP binding"/>
    <property type="evidence" value="ECO:0007669"/>
    <property type="project" value="UniProtKB-UniRule"/>
</dbReference>
<dbReference type="SUPFAM" id="SSF57783">
    <property type="entry name" value="Zinc beta-ribbon"/>
    <property type="match status" value="1"/>
</dbReference>
<keyword evidence="3 5" id="KW-0347">Helicase</keyword>
<dbReference type="InterPro" id="IPR000212">
    <property type="entry name" value="DNA_helicase_UvrD/REP"/>
</dbReference>
<protein>
    <recommendedName>
        <fullName evidence="6">UvrD-like helicase ATP-binding domain-containing protein</fullName>
    </recommendedName>
</protein>
<dbReference type="GO" id="GO:0016787">
    <property type="term" value="F:hydrolase activity"/>
    <property type="evidence" value="ECO:0007669"/>
    <property type="project" value="UniProtKB-UniRule"/>
</dbReference>
<evidence type="ECO:0000256" key="3">
    <source>
        <dbReference type="ARBA" id="ARBA00022806"/>
    </source>
</evidence>
<evidence type="ECO:0000313" key="7">
    <source>
        <dbReference type="EMBL" id="GJA42897.1"/>
    </source>
</evidence>